<feature type="compositionally biased region" description="Low complexity" evidence="2">
    <location>
        <begin position="884"/>
        <end position="899"/>
    </location>
</feature>
<sequence length="1365" mass="154556">MFLKWISQLKLLEHNPDTDVLAKFPLNVRKVLISEITQTLLTAHDPNLLSSTTHVKWVMEAIGQGFALPLEEMGITSHSKELYSQWLFEPNFRPAAIRDATGRPEEQEFWQTIFHHYSLLFQPRTPSSNAPSVSSTPTTPGFPTSVNQAPSHITYLQRHIELCKGVLIVLTMAGRTLGPQFSEETWLVLLKVVLGITDCLLRELIISEGNPEKKTASIMADDLCEHLLRVLFELWLRSKIRKVEMWDIFKKCFNQWTHRQQSILQWNATTLALTQRVVRLLYGQKEGAEMVNISVGGYNVGLDLPADFVYFAWYRMVYLINNPCTLPSTNFILALSGIGRIIESFQTIGQTSVQKVAQKDIEGSLMSIPDGNTILHMFGSWLFQACSINRTDLGAKQGRAEAYGILCRIFCLPQRREKFLRNYVTQFYQALIIGLRTDSCLPVILINTTSLFATELEGVRMMVPDFVVGIKMILPKLAPNFETDIPLDELRLAAIRVASTIMCLPNHFEKVSLRANWNVGLHQNGDKLVNNDPDEIVVNELIRVLYSEEDNRGDTNDKNSTEPFTTLKFYILELLLTSLKTERSSYNLRYILHLINVYVVEDVAFCPGLVGLVVKSIQEKVLTMNLPSDVTLYAFDVLKDFVGLYEYVQRDSKNCARELVLAFSRYIDMMLSGGYGGLSLTYYLVERAYDCMMRWILVGQWIVGDRDCHEAVIATISRGISINPNNEDEGSSHSNPSNDKKKNRRETTPNKLFAPRSKNTATHSENTSHHNGQNRYGKKGEVAVKIAAEIAMAQFVNYLGNFPAWGDNIGPSRISTLFNGDLELAKKQLSDSKESDGVSIPELVRYFLIDSRVLVGFVEMPRHFSWTIGGDMRTPSSPGSSSDAYATPTATETPASPVSPGTPKASIPQSYLREQSSEEDSSPSVIIVMRDSTGKYSWTSRMVYKTQIDDNDQKNSSQSTIENDNYEKKLPSLRRAFTTSHRPQTHQDNSFRSNIPRIVSFNEHQIPKVDKIFEEGSDSWRAYNAVKKLTQRQKVVEERSLEEKQRLMNHQNYKATPAGSNSNLSSPQAFRLFMSQMGLLSLENRHRMIPLRISEKLVNDLEKLDQLHERDCVSASVYYVRSGAVEYDQIINPSTISEDFEKFLNSLGWPVSISTHSGFKAKLSSAFCKTTPYFADRTVEVIFNVPYLIHTPLSDSSMESLSSIIKNITVDDLVCIAWIEDIASMSNVPQKIGQTVFVYIFIHPLQNTGLYWIRIVIPIVTYQGTISGLGDKKGGKGRVSWSADTAKLAENHLSFGPLVDGMIVSRHTLGLLVRNTTISAHEVFKNLTETHHNRSYAMRRQFIEEMYHRYKSNLSISDFYSELFL</sequence>
<dbReference type="GO" id="GO:0005096">
    <property type="term" value="F:GTPase activator activity"/>
    <property type="evidence" value="ECO:0007669"/>
    <property type="project" value="UniProtKB-KW"/>
</dbReference>
<evidence type="ECO:0000259" key="3">
    <source>
        <dbReference type="PROSITE" id="PS50085"/>
    </source>
</evidence>
<dbReference type="Proteomes" id="UP000233469">
    <property type="component" value="Unassembled WGS sequence"/>
</dbReference>
<reference evidence="4 5" key="2">
    <citation type="submission" date="2017-10" db="EMBL/GenBank/DDBJ databases">
        <title>Extensive intraspecific genome diversity in a model arbuscular mycorrhizal fungus.</title>
        <authorList>
            <person name="Chen E.C.H."/>
            <person name="Morin E."/>
            <person name="Baudet D."/>
            <person name="Noel J."/>
            <person name="Ndikumana S."/>
            <person name="Charron P."/>
            <person name="St-Onge C."/>
            <person name="Giorgi J."/>
            <person name="Grigoriev I.V."/>
            <person name="Roux C."/>
            <person name="Martin F.M."/>
            <person name="Corradi N."/>
        </authorList>
    </citation>
    <scope>NUCLEOTIDE SEQUENCE [LARGE SCALE GENOMIC DNA]</scope>
    <source>
        <strain evidence="4 5">C2</strain>
    </source>
</reference>
<evidence type="ECO:0000256" key="1">
    <source>
        <dbReference type="ARBA" id="ARBA00022468"/>
    </source>
</evidence>
<dbReference type="EMBL" id="LLXL01000005">
    <property type="protein sequence ID" value="PKK80809.1"/>
    <property type="molecule type" value="Genomic_DNA"/>
</dbReference>
<protein>
    <recommendedName>
        <fullName evidence="3">Rap-GAP domain-containing protein</fullName>
    </recommendedName>
</protein>
<gene>
    <name evidence="4" type="ORF">RhiirC2_723473</name>
</gene>
<dbReference type="Pfam" id="PF02145">
    <property type="entry name" value="Rap_GAP"/>
    <property type="match status" value="1"/>
</dbReference>
<feature type="non-terminal residue" evidence="4">
    <location>
        <position position="1365"/>
    </location>
</feature>
<feature type="compositionally biased region" description="Polar residues" evidence="2">
    <location>
        <begin position="757"/>
        <end position="774"/>
    </location>
</feature>
<dbReference type="SUPFAM" id="SSF111347">
    <property type="entry name" value="Rap/Ran-GAP"/>
    <property type="match status" value="1"/>
</dbReference>
<dbReference type="GO" id="GO:0051056">
    <property type="term" value="P:regulation of small GTPase mediated signal transduction"/>
    <property type="evidence" value="ECO:0007669"/>
    <property type="project" value="InterPro"/>
</dbReference>
<evidence type="ECO:0000313" key="4">
    <source>
        <dbReference type="EMBL" id="PKK80809.1"/>
    </source>
</evidence>
<feature type="region of interest" description="Disordered" evidence="2">
    <location>
        <begin position="949"/>
        <end position="969"/>
    </location>
</feature>
<proteinExistence type="predicted"/>
<feature type="region of interest" description="Disordered" evidence="2">
    <location>
        <begin position="723"/>
        <end position="778"/>
    </location>
</feature>
<reference evidence="4 5" key="1">
    <citation type="submission" date="2016-04" db="EMBL/GenBank/DDBJ databases">
        <title>Genome analyses suggest a sexual origin of heterokaryosis in a supposedly ancient asexual fungus.</title>
        <authorList>
            <person name="Ropars J."/>
            <person name="Sedzielewska K."/>
            <person name="Noel J."/>
            <person name="Charron P."/>
            <person name="Farinelli L."/>
            <person name="Marton T."/>
            <person name="Kruger M."/>
            <person name="Pelin A."/>
            <person name="Brachmann A."/>
            <person name="Corradi N."/>
        </authorList>
    </citation>
    <scope>NUCLEOTIDE SEQUENCE [LARGE SCALE GENOMIC DNA]</scope>
    <source>
        <strain evidence="4 5">C2</strain>
    </source>
</reference>
<evidence type="ECO:0000256" key="2">
    <source>
        <dbReference type="SAM" id="MobiDB-lite"/>
    </source>
</evidence>
<dbReference type="InterPro" id="IPR039930">
    <property type="entry name" value="RALGAPB"/>
</dbReference>
<feature type="domain" description="Rap-GAP" evidence="3">
    <location>
        <begin position="1101"/>
        <end position="1346"/>
    </location>
</feature>
<dbReference type="VEuPathDB" id="FungiDB:RhiirFUN_008853"/>
<dbReference type="Gene3D" id="3.40.50.11210">
    <property type="entry name" value="Rap/Ran-GAP"/>
    <property type="match status" value="1"/>
</dbReference>
<feature type="compositionally biased region" description="Polar residues" evidence="2">
    <location>
        <begin position="874"/>
        <end position="883"/>
    </location>
</feature>
<dbReference type="InterPro" id="IPR000331">
    <property type="entry name" value="Rap/Ran_GAP_dom"/>
</dbReference>
<dbReference type="InterPro" id="IPR046859">
    <property type="entry name" value="RGPA/RALGAPB_N"/>
</dbReference>
<keyword evidence="1" id="KW-0343">GTPase activation</keyword>
<dbReference type="InterPro" id="IPR035974">
    <property type="entry name" value="Rap/Ran-GAP_sf"/>
</dbReference>
<evidence type="ECO:0000313" key="5">
    <source>
        <dbReference type="Proteomes" id="UP000233469"/>
    </source>
</evidence>
<dbReference type="Pfam" id="PF20412">
    <property type="entry name" value="RALGAPB_N"/>
    <property type="match status" value="1"/>
</dbReference>
<dbReference type="VEuPathDB" id="FungiDB:FUN_008477"/>
<feature type="region of interest" description="Disordered" evidence="2">
    <location>
        <begin position="868"/>
        <end position="925"/>
    </location>
</feature>
<accession>A0A2N1P3W4</accession>
<dbReference type="PANTHER" id="PTHR21344:SF1">
    <property type="entry name" value="RAL GTPASE-ACTIVATING PROTEIN SUBUNIT BETA"/>
    <property type="match status" value="1"/>
</dbReference>
<dbReference type="VEuPathDB" id="FungiDB:RhiirA1_510253"/>
<comment type="caution">
    <text evidence="4">The sequence shown here is derived from an EMBL/GenBank/DDBJ whole genome shotgun (WGS) entry which is preliminary data.</text>
</comment>
<organism evidence="4 5">
    <name type="scientific">Rhizophagus irregularis</name>
    <dbReference type="NCBI Taxonomy" id="588596"/>
    <lineage>
        <taxon>Eukaryota</taxon>
        <taxon>Fungi</taxon>
        <taxon>Fungi incertae sedis</taxon>
        <taxon>Mucoromycota</taxon>
        <taxon>Glomeromycotina</taxon>
        <taxon>Glomeromycetes</taxon>
        <taxon>Glomerales</taxon>
        <taxon>Glomeraceae</taxon>
        <taxon>Rhizophagus</taxon>
    </lineage>
</organism>
<feature type="compositionally biased region" description="Polar residues" evidence="2">
    <location>
        <begin position="954"/>
        <end position="963"/>
    </location>
</feature>
<dbReference type="PROSITE" id="PS50085">
    <property type="entry name" value="RAPGAP"/>
    <property type="match status" value="1"/>
</dbReference>
<dbReference type="PANTHER" id="PTHR21344">
    <property type="entry name" value="RAL GTPASE-ACTIVATING PROTEIN SUBUNIT BETA"/>
    <property type="match status" value="1"/>
</dbReference>
<name>A0A2N1P3W4_9GLOM</name>